<evidence type="ECO:0000256" key="1">
    <source>
        <dbReference type="ARBA" id="ARBA00001957"/>
    </source>
</evidence>
<evidence type="ECO:0000256" key="4">
    <source>
        <dbReference type="ARBA" id="ARBA00022553"/>
    </source>
</evidence>
<dbReference type="GO" id="GO:0005829">
    <property type="term" value="C:cytosol"/>
    <property type="evidence" value="ECO:0007669"/>
    <property type="project" value="TreeGrafter"/>
</dbReference>
<dbReference type="Proteomes" id="UP000195755">
    <property type="component" value="Chromosome"/>
</dbReference>
<dbReference type="GO" id="GO:0043041">
    <property type="term" value="P:amino acid activation for nonribosomal peptide biosynthetic process"/>
    <property type="evidence" value="ECO:0007669"/>
    <property type="project" value="TreeGrafter"/>
</dbReference>
<dbReference type="KEGG" id="salj:SMD11_6698"/>
<dbReference type="SUPFAM" id="SSF52777">
    <property type="entry name" value="CoA-dependent acyltransferases"/>
    <property type="match status" value="2"/>
</dbReference>
<dbReference type="PANTHER" id="PTHR45527:SF1">
    <property type="entry name" value="FATTY ACID SYNTHASE"/>
    <property type="match status" value="1"/>
</dbReference>
<dbReference type="SUPFAM" id="SSF47336">
    <property type="entry name" value="ACP-like"/>
    <property type="match status" value="1"/>
</dbReference>
<dbReference type="InterPro" id="IPR045851">
    <property type="entry name" value="AMP-bd_C_sf"/>
</dbReference>
<dbReference type="FunFam" id="1.10.1200.10:FF:000005">
    <property type="entry name" value="Nonribosomal peptide synthetase 1"/>
    <property type="match status" value="1"/>
</dbReference>
<dbReference type="GO" id="GO:0031177">
    <property type="term" value="F:phosphopantetheine binding"/>
    <property type="evidence" value="ECO:0007669"/>
    <property type="project" value="InterPro"/>
</dbReference>
<dbReference type="PANTHER" id="PTHR45527">
    <property type="entry name" value="NONRIBOSOMAL PEPTIDE SYNTHETASE"/>
    <property type="match status" value="1"/>
</dbReference>
<dbReference type="FunFam" id="3.40.50.12780:FF:000012">
    <property type="entry name" value="Non-ribosomal peptide synthetase"/>
    <property type="match status" value="1"/>
</dbReference>
<dbReference type="Gene3D" id="3.30.559.30">
    <property type="entry name" value="Nonribosomal peptide synthetase, condensation domain"/>
    <property type="match status" value="1"/>
</dbReference>
<dbReference type="InterPro" id="IPR001242">
    <property type="entry name" value="Condensation_dom"/>
</dbReference>
<dbReference type="InterPro" id="IPR020806">
    <property type="entry name" value="PKS_PP-bd"/>
</dbReference>
<dbReference type="Gene3D" id="2.30.38.10">
    <property type="entry name" value="Luciferase, Domain 3"/>
    <property type="match status" value="1"/>
</dbReference>
<gene>
    <name evidence="6" type="ORF">SMD11_6698</name>
</gene>
<dbReference type="GO" id="GO:0017000">
    <property type="term" value="P:antibiotic biosynthetic process"/>
    <property type="evidence" value="ECO:0007669"/>
    <property type="project" value="UniProtKB-ARBA"/>
</dbReference>
<sequence length="1116" mass="121147">MTGPGETSTGTASLSDIKRALLDAKLTRQRAEAAERNRIAPVPRTGRLQVSDQQRHLWTLHQLAPGQPVYNVPFVLRLRGTLDTEALAGALRALVARHEALRTRFGSEHGVPYQSVDDAPAAWPLPVTDLSHLPGAERDDRARTLVETHARAPFDLENGPVFRTHLLRLAADEHLLVLCLHHIVTDGWSVGIVTQELAALYGSADASLPGLAVQPADHAAWQRRRLSGDGLRTQIDYWRTTLAGVPAIDFPTDRPRPSQPTWNGAELELDLPAELGAALRAWVREERVSLLAVLQAAFLTVLSRYTGEDDLAVGSVFSGRTRTEVEPLVGFFANTLVLRTSTAGDPAFRELVARCQRTVLGAMEHQDVPFGTLVEELRPERTPGRNPLFQISFTLLTGAMVGEFSLGDLAVEPVPVENGTARFDLAFQVDEATDGRLRVWLEYSTELFDRGRMERLVGHFRSVLEQAVAAPDTRVSALTLLTAGERERLLTGWNPPPVAREEDRLLLHELVERWARTDGSAPAVRFEGAELSYGELDAAANRLAHVLRADFGVGPDAVVGVLLDRGPELPVGQLATLKAGGAWLPLDPQHPTERLASYLSDARAAVVVTTGALAPALPADVPRLILDDPELRERLARTPETPLTGTTEPDHLAYIIYTSGSTGAPKGVMVSHRAAVNFVLNARELFRIGPGDRLLQFANPAFDVSVFDFYGALGSGAAVVGASRETLLDPDALQELLIRERVSVADVPPAVLRLLDPGPLSDLRALFVGLEAFPAELVNRWSNEGREFHNGYGPTEATVACVDYLCPPGGLTASPPIGRAMANHRAYVLNAETFEPVPVGVPGELFVAGAGLARGYLNRPDLTAERFVPDPFAGSGERMYRTGDVVRWREDGNLEFLGRADRQIKIRGLRIEPGEIEHALTTSPGVAQAVVTVDRPGTPEARLIAYAVAEAARSLDADALRTGLMDRLPQHMVPAQLMVLDALPLTPNGKVDHARLPAPQEGAARVHVAPRDATERDLAEIWHGLLDVPLESIGAYDSFFDLGGNSLQATRLISRIRDTFHTALEPRVLFAQPVLKDLAARIGEELATAAAEETDLEAEIAGLSEEELDRLLSEEA</sequence>
<comment type="similarity">
    <text evidence="2">Belongs to the ATP-dependent AMP-binding enzyme family.</text>
</comment>
<keyword evidence="3" id="KW-0596">Phosphopantetheine</keyword>
<evidence type="ECO:0000256" key="2">
    <source>
        <dbReference type="ARBA" id="ARBA00006432"/>
    </source>
</evidence>
<feature type="domain" description="Carrier" evidence="5">
    <location>
        <begin position="1009"/>
        <end position="1086"/>
    </location>
</feature>
<dbReference type="InterPro" id="IPR000873">
    <property type="entry name" value="AMP-dep_synth/lig_dom"/>
</dbReference>
<dbReference type="Pfam" id="PF00668">
    <property type="entry name" value="Condensation"/>
    <property type="match status" value="1"/>
</dbReference>
<proteinExistence type="inferred from homology"/>
<dbReference type="InterPro" id="IPR010071">
    <property type="entry name" value="AA_adenyl_dom"/>
</dbReference>
<dbReference type="Pfam" id="PF00501">
    <property type="entry name" value="AMP-binding"/>
    <property type="match status" value="1"/>
</dbReference>
<dbReference type="Pfam" id="PF13193">
    <property type="entry name" value="AMP-binding_C"/>
    <property type="match status" value="1"/>
</dbReference>
<protein>
    <recommendedName>
        <fullName evidence="5">Carrier domain-containing protein</fullName>
    </recommendedName>
</protein>
<dbReference type="EMBL" id="CP021744">
    <property type="protein sequence ID" value="ARZ72274.1"/>
    <property type="molecule type" value="Genomic_DNA"/>
</dbReference>
<dbReference type="AlphaFoldDB" id="A0A1Z2LDB1"/>
<dbReference type="InterPro" id="IPR023213">
    <property type="entry name" value="CAT-like_dom_sf"/>
</dbReference>
<comment type="cofactor">
    <cofactor evidence="1">
        <name>pantetheine 4'-phosphate</name>
        <dbReference type="ChEBI" id="CHEBI:47942"/>
    </cofactor>
</comment>
<dbReference type="FunFam" id="3.30.300.30:FF:000010">
    <property type="entry name" value="Enterobactin synthetase component F"/>
    <property type="match status" value="1"/>
</dbReference>
<evidence type="ECO:0000259" key="5">
    <source>
        <dbReference type="PROSITE" id="PS50075"/>
    </source>
</evidence>
<dbReference type="SMART" id="SM00823">
    <property type="entry name" value="PKS_PP"/>
    <property type="match status" value="1"/>
</dbReference>
<dbReference type="Gene3D" id="1.10.1200.10">
    <property type="entry name" value="ACP-like"/>
    <property type="match status" value="1"/>
</dbReference>
<dbReference type="InterPro" id="IPR009081">
    <property type="entry name" value="PP-bd_ACP"/>
</dbReference>
<dbReference type="Gene3D" id="3.30.559.10">
    <property type="entry name" value="Chloramphenicol acetyltransferase-like domain"/>
    <property type="match status" value="1"/>
</dbReference>
<dbReference type="FunFam" id="2.30.38.10:FF:000001">
    <property type="entry name" value="Non-ribosomal peptide synthetase PvdI"/>
    <property type="match status" value="1"/>
</dbReference>
<dbReference type="Pfam" id="PF00550">
    <property type="entry name" value="PP-binding"/>
    <property type="match status" value="1"/>
</dbReference>
<dbReference type="GO" id="GO:0044550">
    <property type="term" value="P:secondary metabolite biosynthetic process"/>
    <property type="evidence" value="ECO:0007669"/>
    <property type="project" value="UniProtKB-ARBA"/>
</dbReference>
<dbReference type="GO" id="GO:0003824">
    <property type="term" value="F:catalytic activity"/>
    <property type="evidence" value="ECO:0007669"/>
    <property type="project" value="InterPro"/>
</dbReference>
<keyword evidence="4" id="KW-0597">Phosphoprotein</keyword>
<dbReference type="CDD" id="cd05930">
    <property type="entry name" value="A_NRPS"/>
    <property type="match status" value="1"/>
</dbReference>
<dbReference type="Gene3D" id="3.40.50.980">
    <property type="match status" value="2"/>
</dbReference>
<dbReference type="InterPro" id="IPR036736">
    <property type="entry name" value="ACP-like_sf"/>
</dbReference>
<name>A0A1Z2LDB1_9ACTN</name>
<dbReference type="NCBIfam" id="TIGR01733">
    <property type="entry name" value="AA-adenyl-dom"/>
    <property type="match status" value="1"/>
</dbReference>
<evidence type="ECO:0000313" key="6">
    <source>
        <dbReference type="EMBL" id="ARZ72274.1"/>
    </source>
</evidence>
<dbReference type="PROSITE" id="PS50075">
    <property type="entry name" value="CARRIER"/>
    <property type="match status" value="1"/>
</dbReference>
<organism evidence="6 7">
    <name type="scientific">Streptomyces albireticuli</name>
    <dbReference type="NCBI Taxonomy" id="1940"/>
    <lineage>
        <taxon>Bacteria</taxon>
        <taxon>Bacillati</taxon>
        <taxon>Actinomycetota</taxon>
        <taxon>Actinomycetes</taxon>
        <taxon>Kitasatosporales</taxon>
        <taxon>Streptomycetaceae</taxon>
        <taxon>Streptomyces</taxon>
    </lineage>
</organism>
<dbReference type="Gene3D" id="3.30.300.30">
    <property type="match status" value="1"/>
</dbReference>
<dbReference type="GO" id="GO:0008610">
    <property type="term" value="P:lipid biosynthetic process"/>
    <property type="evidence" value="ECO:0007669"/>
    <property type="project" value="UniProtKB-ARBA"/>
</dbReference>
<evidence type="ECO:0000313" key="7">
    <source>
        <dbReference type="Proteomes" id="UP000195755"/>
    </source>
</evidence>
<dbReference type="PROSITE" id="PS00455">
    <property type="entry name" value="AMP_BINDING"/>
    <property type="match status" value="1"/>
</dbReference>
<evidence type="ECO:0000256" key="3">
    <source>
        <dbReference type="ARBA" id="ARBA00022450"/>
    </source>
</evidence>
<dbReference type="SUPFAM" id="SSF56801">
    <property type="entry name" value="Acetyl-CoA synthetase-like"/>
    <property type="match status" value="1"/>
</dbReference>
<dbReference type="PROSITE" id="PS00012">
    <property type="entry name" value="PHOSPHOPANTETHEINE"/>
    <property type="match status" value="1"/>
</dbReference>
<dbReference type="InterPro" id="IPR020845">
    <property type="entry name" value="AMP-binding_CS"/>
</dbReference>
<accession>A0A1Z2LDB1</accession>
<dbReference type="CDD" id="cd19531">
    <property type="entry name" value="LCL_NRPS-like"/>
    <property type="match status" value="1"/>
</dbReference>
<dbReference type="FunFam" id="3.40.50.980:FF:000001">
    <property type="entry name" value="Non-ribosomal peptide synthetase"/>
    <property type="match status" value="1"/>
</dbReference>
<reference evidence="6 7" key="1">
    <citation type="submission" date="2017-06" db="EMBL/GenBank/DDBJ databases">
        <title>Streptomyces albireticuli Genome sequencing and assembly.</title>
        <authorList>
            <person name="Wang Y."/>
            <person name="Du B."/>
            <person name="Ding Y."/>
            <person name="Liu H."/>
            <person name="Hou Q."/>
            <person name="Liu K."/>
            <person name="Yao L."/>
            <person name="Wang C."/>
        </authorList>
    </citation>
    <scope>NUCLEOTIDE SEQUENCE [LARGE SCALE GENOMIC DNA]</scope>
    <source>
        <strain evidence="6 7">MDJK11</strain>
    </source>
</reference>
<dbReference type="InterPro" id="IPR006162">
    <property type="entry name" value="Ppantetheine_attach_site"/>
</dbReference>
<dbReference type="InterPro" id="IPR025110">
    <property type="entry name" value="AMP-bd_C"/>
</dbReference>